<dbReference type="RefSeq" id="WP_213529260.1">
    <property type="nucleotide sequence ID" value="NZ_BOVJ01000102.1"/>
</dbReference>
<protein>
    <recommendedName>
        <fullName evidence="3">Phytanoyl-CoA dioxygenase</fullName>
    </recommendedName>
</protein>
<gene>
    <name evidence="1" type="ORF">PACILC2_32610</name>
</gene>
<evidence type="ECO:0000313" key="1">
    <source>
        <dbReference type="EMBL" id="GIQ64693.1"/>
    </source>
</evidence>
<reference evidence="1 2" key="1">
    <citation type="submission" date="2021-04" db="EMBL/GenBank/DDBJ databases">
        <title>Draft genome sequence of Paenibacillus cisolokensis, LC2-13A.</title>
        <authorList>
            <person name="Uke A."/>
            <person name="Chhe C."/>
            <person name="Baramee S."/>
            <person name="Kosugi A."/>
        </authorList>
    </citation>
    <scope>NUCLEOTIDE SEQUENCE [LARGE SCALE GENOMIC DNA]</scope>
    <source>
        <strain evidence="1 2">LC2-13A</strain>
    </source>
</reference>
<comment type="caution">
    <text evidence="1">The sequence shown here is derived from an EMBL/GenBank/DDBJ whole genome shotgun (WGS) entry which is preliminary data.</text>
</comment>
<dbReference type="SUPFAM" id="SSF51197">
    <property type="entry name" value="Clavaminate synthase-like"/>
    <property type="match status" value="1"/>
</dbReference>
<dbReference type="Gene3D" id="2.60.120.620">
    <property type="entry name" value="q2cbj1_9rhob like domain"/>
    <property type="match status" value="1"/>
</dbReference>
<accession>A0ABQ4N910</accession>
<organism evidence="1 2">
    <name type="scientific">Paenibacillus cisolokensis</name>
    <dbReference type="NCBI Taxonomy" id="1658519"/>
    <lineage>
        <taxon>Bacteria</taxon>
        <taxon>Bacillati</taxon>
        <taxon>Bacillota</taxon>
        <taxon>Bacilli</taxon>
        <taxon>Bacillales</taxon>
        <taxon>Paenibacillaceae</taxon>
        <taxon>Paenibacillus</taxon>
    </lineage>
</organism>
<sequence>MTARQTHMLVADARQQEVITDEQAQYFVENGFLVIRNVLAGEELKLVQADMMKLYEKGMAGVADDPDYMYGKGGKSGGRVLRRIEYVIDKSDPMKALLGHPFILRSVEKLQGHNFIPTWDSMVLKAPDEGIAVDWHRDAAVPEGCTDPRPIFNVDFYLDEADLRTCLWVIPGSNRWSADRARERCARPGFDTSDAIPVPMNPGDVVFHNIEVLHGSPAGDGNPLRRTVYYEFRPGEIEAAFGPHTLEYLSCKQQVLLACIERRKRMAYSAGEKPYEYRPDGAFAVAEPKEPATYRYPHDRYWRRRQTGD</sequence>
<dbReference type="EMBL" id="BOVJ01000102">
    <property type="protein sequence ID" value="GIQ64693.1"/>
    <property type="molecule type" value="Genomic_DNA"/>
</dbReference>
<evidence type="ECO:0008006" key="3">
    <source>
        <dbReference type="Google" id="ProtNLM"/>
    </source>
</evidence>
<dbReference type="Proteomes" id="UP000680304">
    <property type="component" value="Unassembled WGS sequence"/>
</dbReference>
<dbReference type="PANTHER" id="PTHR20883:SF46">
    <property type="entry name" value="PHYTANOYL-COA HYDROXYLASE"/>
    <property type="match status" value="1"/>
</dbReference>
<keyword evidence="2" id="KW-1185">Reference proteome</keyword>
<dbReference type="Pfam" id="PF05721">
    <property type="entry name" value="PhyH"/>
    <property type="match status" value="1"/>
</dbReference>
<name>A0ABQ4N910_9BACL</name>
<dbReference type="InterPro" id="IPR008775">
    <property type="entry name" value="Phytyl_CoA_dOase-like"/>
</dbReference>
<proteinExistence type="predicted"/>
<evidence type="ECO:0000313" key="2">
    <source>
        <dbReference type="Proteomes" id="UP000680304"/>
    </source>
</evidence>
<dbReference type="PANTHER" id="PTHR20883">
    <property type="entry name" value="PHYTANOYL-COA DIOXYGENASE DOMAIN CONTAINING 1"/>
    <property type="match status" value="1"/>
</dbReference>